<evidence type="ECO:0000256" key="5">
    <source>
        <dbReference type="ARBA" id="ARBA00023242"/>
    </source>
</evidence>
<evidence type="ECO:0000259" key="7">
    <source>
        <dbReference type="PROSITE" id="PS50048"/>
    </source>
</evidence>
<evidence type="ECO:0000256" key="4">
    <source>
        <dbReference type="ARBA" id="ARBA00023163"/>
    </source>
</evidence>
<dbReference type="Pfam" id="PF11951">
    <property type="entry name" value="Fungal_trans_2"/>
    <property type="match status" value="1"/>
</dbReference>
<dbReference type="AlphaFoldDB" id="A0A3A2Z3L7"/>
<keyword evidence="4" id="KW-0804">Transcription</keyword>
<evidence type="ECO:0000313" key="8">
    <source>
        <dbReference type="EMBL" id="RJE17668.1"/>
    </source>
</evidence>
<dbReference type="Proteomes" id="UP000266188">
    <property type="component" value="Unassembled WGS sequence"/>
</dbReference>
<keyword evidence="2" id="KW-0805">Transcription regulation</keyword>
<keyword evidence="3" id="KW-0238">DNA-binding</keyword>
<comment type="subcellular location">
    <subcellularLocation>
        <location evidence="1">Nucleus</location>
    </subcellularLocation>
</comment>
<feature type="compositionally biased region" description="Polar residues" evidence="6">
    <location>
        <begin position="33"/>
        <end position="52"/>
    </location>
</feature>
<dbReference type="InterPro" id="IPR036864">
    <property type="entry name" value="Zn2-C6_fun-type_DNA-bd_sf"/>
</dbReference>
<dbReference type="GO" id="GO:0008270">
    <property type="term" value="F:zinc ion binding"/>
    <property type="evidence" value="ECO:0007669"/>
    <property type="project" value="InterPro"/>
</dbReference>
<comment type="caution">
    <text evidence="8">The sequence shown here is derived from an EMBL/GenBank/DDBJ whole genome shotgun (WGS) entry which is preliminary data.</text>
</comment>
<keyword evidence="5" id="KW-0539">Nucleus</keyword>
<feature type="compositionally biased region" description="Basic residues" evidence="6">
    <location>
        <begin position="81"/>
        <end position="90"/>
    </location>
</feature>
<evidence type="ECO:0000256" key="2">
    <source>
        <dbReference type="ARBA" id="ARBA00023015"/>
    </source>
</evidence>
<evidence type="ECO:0000256" key="1">
    <source>
        <dbReference type="ARBA" id="ARBA00004123"/>
    </source>
</evidence>
<dbReference type="InterPro" id="IPR001138">
    <property type="entry name" value="Zn2Cys6_DnaBD"/>
</dbReference>
<dbReference type="PANTHER" id="PTHR37534:SF40">
    <property type="entry name" value="ZN(2)-C6 FUNGAL-TYPE DOMAIN-CONTAINING PROTEIN"/>
    <property type="match status" value="1"/>
</dbReference>
<dbReference type="SMART" id="SM00066">
    <property type="entry name" value="GAL4"/>
    <property type="match status" value="1"/>
</dbReference>
<feature type="region of interest" description="Disordered" evidence="6">
    <location>
        <begin position="1"/>
        <end position="90"/>
    </location>
</feature>
<evidence type="ECO:0000256" key="3">
    <source>
        <dbReference type="ARBA" id="ARBA00023125"/>
    </source>
</evidence>
<sequence length="710" mass="79525">MSSGQDRDGCPHSDSNVLVDVSGPMPRADFGSIQLQSIESPSGVASQSSPESRQVAADDKTMAPSSDASALSSRSNAGNKAKQKRVKPRRVRTGCLTCRERRLKCDEALHRCQNCRKSGRVCRRGVRLNFIDTRTAAPHCISRPYGTPVTFQDDSRFIASQYVGGEERYPPPQSDPPLGQDEGSPFDFSNIFSGDILADADLMMDDPFISTFDNFQSDSADILFNLDPSSTYHPSWPEQTIPNSPFNSANQVTFNTCNRRVLHSDQKEALFLQTFVDEVGCWMDLLDPMKHEKFTEILLFHTLEEPMVKNAFIACGARHLCLTTQDFGKGIASCFYEEASRYIFESIQNPDRNSSMCASAALALNVYEAMCPTLMNDMYHTAGARALIKECGWDARTPGVGRACFWISIITELLHCLHFSWIMSWDPDTWGVDINIDDASSKIVGDEESWIHRIIYICAKISNFRSSARQLQMDNQDHNVHLSKRCKEWDELTDLCNRWYEAIPRSMAPLSYIPVSSSSALPQVWLVKRSAIIAQLFYHTARVLLTKIHPLESGSSPEMQRTQKLHAKDICGIVAHMKDRGTATFPIWFLIIGAECLVEKEAQEDVLKVIDDLLKDNSFRAEYIKNELRKAWGSTSSSSHQKAPGVNAVSDNNMFSALDSASIFSKQHQMKPGLVNPAMAAADFSVEGHPYKNYYVPPLGRTDDFQFGNY</sequence>
<feature type="compositionally biased region" description="Low complexity" evidence="6">
    <location>
        <begin position="63"/>
        <end position="77"/>
    </location>
</feature>
<keyword evidence="9" id="KW-1185">Reference proteome</keyword>
<dbReference type="GO" id="GO:0005634">
    <property type="term" value="C:nucleus"/>
    <property type="evidence" value="ECO:0007669"/>
    <property type="project" value="UniProtKB-SubCell"/>
</dbReference>
<dbReference type="EMBL" id="MVGC01000780">
    <property type="protein sequence ID" value="RJE17668.1"/>
    <property type="molecule type" value="Genomic_DNA"/>
</dbReference>
<dbReference type="Gene3D" id="4.10.240.10">
    <property type="entry name" value="Zn(2)-C6 fungal-type DNA-binding domain"/>
    <property type="match status" value="1"/>
</dbReference>
<accession>A0A3A2Z3L7</accession>
<feature type="compositionally biased region" description="Basic and acidic residues" evidence="6">
    <location>
        <begin position="1"/>
        <end position="11"/>
    </location>
</feature>
<evidence type="ECO:0000313" key="9">
    <source>
        <dbReference type="Proteomes" id="UP000266188"/>
    </source>
</evidence>
<name>A0A3A2Z3L7_9EURO</name>
<protein>
    <recommendedName>
        <fullName evidence="7">Zn(2)-C6 fungal-type domain-containing protein</fullName>
    </recommendedName>
</protein>
<feature type="domain" description="Zn(2)-C6 fungal-type" evidence="7">
    <location>
        <begin position="94"/>
        <end position="124"/>
    </location>
</feature>
<dbReference type="OrthoDB" id="4078573at2759"/>
<reference evidence="9" key="1">
    <citation type="submission" date="2017-02" db="EMBL/GenBank/DDBJ databases">
        <authorList>
            <person name="Tafer H."/>
            <person name="Lopandic K."/>
        </authorList>
    </citation>
    <scope>NUCLEOTIDE SEQUENCE [LARGE SCALE GENOMIC DNA]</scope>
    <source>
        <strain evidence="9">CBS 366.77</strain>
    </source>
</reference>
<dbReference type="GO" id="GO:0000976">
    <property type="term" value="F:transcription cis-regulatory region binding"/>
    <property type="evidence" value="ECO:0007669"/>
    <property type="project" value="TreeGrafter"/>
</dbReference>
<dbReference type="PANTHER" id="PTHR37534">
    <property type="entry name" value="TRANSCRIPTIONAL ACTIVATOR PROTEIN UGA3"/>
    <property type="match status" value="1"/>
</dbReference>
<proteinExistence type="predicted"/>
<gene>
    <name evidence="8" type="ORF">PHISCL_09993</name>
</gene>
<dbReference type="GO" id="GO:0045944">
    <property type="term" value="P:positive regulation of transcription by RNA polymerase II"/>
    <property type="evidence" value="ECO:0007669"/>
    <property type="project" value="TreeGrafter"/>
</dbReference>
<dbReference type="STRING" id="2070753.A0A3A2Z3L7"/>
<dbReference type="PROSITE" id="PS00463">
    <property type="entry name" value="ZN2_CY6_FUNGAL_1"/>
    <property type="match status" value="1"/>
</dbReference>
<dbReference type="InterPro" id="IPR021858">
    <property type="entry name" value="Fun_TF"/>
</dbReference>
<dbReference type="PROSITE" id="PS50048">
    <property type="entry name" value="ZN2_CY6_FUNGAL_2"/>
    <property type="match status" value="1"/>
</dbReference>
<dbReference type="SUPFAM" id="SSF57701">
    <property type="entry name" value="Zn2/Cys6 DNA-binding domain"/>
    <property type="match status" value="1"/>
</dbReference>
<organism evidence="8 9">
    <name type="scientific">Aspergillus sclerotialis</name>
    <dbReference type="NCBI Taxonomy" id="2070753"/>
    <lineage>
        <taxon>Eukaryota</taxon>
        <taxon>Fungi</taxon>
        <taxon>Dikarya</taxon>
        <taxon>Ascomycota</taxon>
        <taxon>Pezizomycotina</taxon>
        <taxon>Eurotiomycetes</taxon>
        <taxon>Eurotiomycetidae</taxon>
        <taxon>Eurotiales</taxon>
        <taxon>Aspergillaceae</taxon>
        <taxon>Aspergillus</taxon>
        <taxon>Aspergillus subgen. Polypaecilum</taxon>
    </lineage>
</organism>
<feature type="region of interest" description="Disordered" evidence="6">
    <location>
        <begin position="165"/>
        <end position="184"/>
    </location>
</feature>
<dbReference type="GO" id="GO:0000981">
    <property type="term" value="F:DNA-binding transcription factor activity, RNA polymerase II-specific"/>
    <property type="evidence" value="ECO:0007669"/>
    <property type="project" value="InterPro"/>
</dbReference>
<dbReference type="CDD" id="cd00067">
    <property type="entry name" value="GAL4"/>
    <property type="match status" value="1"/>
</dbReference>
<evidence type="ECO:0000256" key="6">
    <source>
        <dbReference type="SAM" id="MobiDB-lite"/>
    </source>
</evidence>